<protein>
    <submittedName>
        <fullName evidence="1">Uncharacterized protein</fullName>
    </submittedName>
</protein>
<comment type="caution">
    <text evidence="1">The sequence shown here is derived from an EMBL/GenBank/DDBJ whole genome shotgun (WGS) entry which is preliminary data.</text>
</comment>
<gene>
    <name evidence="1" type="ORF">RHMOL_Rhmol03G0115700</name>
</gene>
<evidence type="ECO:0000313" key="2">
    <source>
        <dbReference type="Proteomes" id="UP001062846"/>
    </source>
</evidence>
<name>A0ACC0PDJ1_RHOML</name>
<organism evidence="1 2">
    <name type="scientific">Rhododendron molle</name>
    <name type="common">Chinese azalea</name>
    <name type="synonym">Azalea mollis</name>
    <dbReference type="NCBI Taxonomy" id="49168"/>
    <lineage>
        <taxon>Eukaryota</taxon>
        <taxon>Viridiplantae</taxon>
        <taxon>Streptophyta</taxon>
        <taxon>Embryophyta</taxon>
        <taxon>Tracheophyta</taxon>
        <taxon>Spermatophyta</taxon>
        <taxon>Magnoliopsida</taxon>
        <taxon>eudicotyledons</taxon>
        <taxon>Gunneridae</taxon>
        <taxon>Pentapetalae</taxon>
        <taxon>asterids</taxon>
        <taxon>Ericales</taxon>
        <taxon>Ericaceae</taxon>
        <taxon>Ericoideae</taxon>
        <taxon>Rhodoreae</taxon>
        <taxon>Rhododendron</taxon>
    </lineage>
</organism>
<accession>A0ACC0PDJ1</accession>
<keyword evidence="2" id="KW-1185">Reference proteome</keyword>
<dbReference type="EMBL" id="CM046390">
    <property type="protein sequence ID" value="KAI8563505.1"/>
    <property type="molecule type" value="Genomic_DNA"/>
</dbReference>
<proteinExistence type="predicted"/>
<sequence>MAAFEKSRFFACTGAGGQVLSEAGFVECEPRPLWRLGVGGVFLGGKELLCKGLKWRIGNGRNISVFRDEWIPKLSNPLDGSPLSNGLPNFKVMDVLDARCHVWRDPLLNVLFPREVVSAIHSIYLPLQEKEDELIWEHTKNGLFSVKLNLLTCYALGSNLEEFLYVNRKERYSGQEVETLEHLFLNRTLTRRVWRASHLGFDFSKDSPVGFNDWFSTWIKEAPDKELIQDSILILWSIWCARNDVVLKDIKFDVDHVLLDFSCLASMCRSIQKRAGLHTRVCEQKDSSQPLFFCFKNARVDGINQGLVSFVSDGAWSASSCTGAAAWVLETGEVEAPYQVVQCKASSATLMEIRAGFMVLQWANQQGLEKFCIKTDCEVFVQGFLDRQACTI</sequence>
<evidence type="ECO:0000313" key="1">
    <source>
        <dbReference type="EMBL" id="KAI8563505.1"/>
    </source>
</evidence>
<dbReference type="Proteomes" id="UP001062846">
    <property type="component" value="Chromosome 3"/>
</dbReference>
<reference evidence="1" key="1">
    <citation type="submission" date="2022-02" db="EMBL/GenBank/DDBJ databases">
        <title>Plant Genome Project.</title>
        <authorList>
            <person name="Zhang R.-G."/>
        </authorList>
    </citation>
    <scope>NUCLEOTIDE SEQUENCE</scope>
    <source>
        <strain evidence="1">AT1</strain>
    </source>
</reference>